<evidence type="ECO:0000259" key="17">
    <source>
        <dbReference type="PROSITE" id="PS52002"/>
    </source>
</evidence>
<name>A0AAD5VZ53_9AGAR</name>
<dbReference type="GO" id="GO:0004523">
    <property type="term" value="F:RNA-DNA hybrid ribonuclease activity"/>
    <property type="evidence" value="ECO:0007669"/>
    <property type="project" value="UniProtKB-EC"/>
</dbReference>
<dbReference type="InterPro" id="IPR034103">
    <property type="entry name" value="Lsm8"/>
</dbReference>
<evidence type="ECO:0000256" key="12">
    <source>
        <dbReference type="ARBA" id="ARBA00022884"/>
    </source>
</evidence>
<dbReference type="InterPro" id="IPR012337">
    <property type="entry name" value="RNaseH-like_sf"/>
</dbReference>
<gene>
    <name evidence="18" type="ORF">NP233_g3425</name>
</gene>
<dbReference type="Proteomes" id="UP001213000">
    <property type="component" value="Unassembled WGS sequence"/>
</dbReference>
<comment type="subcellular location">
    <subcellularLocation>
        <location evidence="2">Nucleus</location>
    </subcellularLocation>
</comment>
<keyword evidence="13" id="KW-0508">mRNA splicing</keyword>
<dbReference type="InterPro" id="IPR010920">
    <property type="entry name" value="LSM_dom_sf"/>
</dbReference>
<reference evidence="18" key="1">
    <citation type="submission" date="2022-07" db="EMBL/GenBank/DDBJ databases">
        <title>Genome Sequence of Leucocoprinus birnbaumii.</title>
        <authorList>
            <person name="Buettner E."/>
        </authorList>
    </citation>
    <scope>NUCLEOTIDE SEQUENCE</scope>
    <source>
        <strain evidence="18">VT141</strain>
    </source>
</reference>
<organism evidence="18 19">
    <name type="scientific">Leucocoprinus birnbaumii</name>
    <dbReference type="NCBI Taxonomy" id="56174"/>
    <lineage>
        <taxon>Eukaryota</taxon>
        <taxon>Fungi</taxon>
        <taxon>Dikarya</taxon>
        <taxon>Basidiomycota</taxon>
        <taxon>Agaricomycotina</taxon>
        <taxon>Agaricomycetes</taxon>
        <taxon>Agaricomycetidae</taxon>
        <taxon>Agaricales</taxon>
        <taxon>Agaricineae</taxon>
        <taxon>Agaricaceae</taxon>
        <taxon>Leucocoprinus</taxon>
    </lineage>
</organism>
<evidence type="ECO:0000256" key="1">
    <source>
        <dbReference type="ARBA" id="ARBA00000077"/>
    </source>
</evidence>
<keyword evidence="7" id="KW-0540">Nuclease</keyword>
<evidence type="ECO:0000256" key="11">
    <source>
        <dbReference type="ARBA" id="ARBA00022801"/>
    </source>
</evidence>
<dbReference type="GO" id="GO:0046872">
    <property type="term" value="F:metal ion binding"/>
    <property type="evidence" value="ECO:0007669"/>
    <property type="project" value="UniProtKB-KW"/>
</dbReference>
<dbReference type="CDD" id="cd13934">
    <property type="entry name" value="RNase_H_Dikarya_like"/>
    <property type="match status" value="2"/>
</dbReference>
<dbReference type="PROSITE" id="PS50879">
    <property type="entry name" value="RNASE_H_1"/>
    <property type="match status" value="2"/>
</dbReference>
<dbReference type="GO" id="GO:0003723">
    <property type="term" value="F:RNA binding"/>
    <property type="evidence" value="ECO:0007669"/>
    <property type="project" value="UniProtKB-KW"/>
</dbReference>
<dbReference type="AlphaFoldDB" id="A0AAD5VZ53"/>
<sequence>MSNRVYHPPRIGNQTPRDIFHQNHGGKFTYLRKRLSVGVTTTSNIAIFVDGACSNNGKSTARAGMGVYFGPGSRNNFHQELTHRPTSQRAEIRAAILALQKVKELMRRGELGAHTKTVVLVMDSLYVVNAMTDWVERWRKNGWLDVNRRVVANKTDFVELDRLIDDLENEGVYVKLWHVNREHNTGADAEARKAIEPEPVYYVGTVNMGERLYKPPEYSSVPEEVVWQSPHADFSNIRCYEKWFYGYNLSAYRSTDIAIFIDGACIANGTTHAKAGMGIYFGPGSKHNISERLEYGPQTNQRAELQAAILALKKVVSLIDNGWLSTQNVVVISDSAYVVKSMTDWVYKWRENGWKNYKGLEVTNRDDFERLDDLIDDLEEYCGVGVKFWLVPRGMNQDADELAKSAIGRRVKLLLAVVMSSLQGYVDHRVLLVLQDGRAIVGVLAGFDQKSNVVLSDCKERVYSMDDGVEEIPLGLYLVKGDMIILIGEIDEAIDSSIDLSTIRADPIPPIRY</sequence>
<dbReference type="InterPro" id="IPR002156">
    <property type="entry name" value="RNaseH_domain"/>
</dbReference>
<dbReference type="Gene3D" id="3.30.420.10">
    <property type="entry name" value="Ribonuclease H-like superfamily/Ribonuclease H"/>
    <property type="match status" value="2"/>
</dbReference>
<evidence type="ECO:0000313" key="18">
    <source>
        <dbReference type="EMBL" id="KAJ3571946.1"/>
    </source>
</evidence>
<keyword evidence="12" id="KW-0694">RNA-binding</keyword>
<evidence type="ECO:0000256" key="3">
    <source>
        <dbReference type="ARBA" id="ARBA00005300"/>
    </source>
</evidence>
<evidence type="ECO:0000313" key="19">
    <source>
        <dbReference type="Proteomes" id="UP001213000"/>
    </source>
</evidence>
<dbReference type="FunFam" id="2.30.30.100:FF:000027">
    <property type="entry name" value="U6 snRNA-associated Sm-like protein LSm8"/>
    <property type="match status" value="1"/>
</dbReference>
<evidence type="ECO:0000256" key="9">
    <source>
        <dbReference type="ARBA" id="ARBA00022728"/>
    </source>
</evidence>
<dbReference type="EC" id="3.1.26.4" evidence="5"/>
<keyword evidence="8" id="KW-0479">Metal-binding</keyword>
<evidence type="ECO:0000256" key="15">
    <source>
        <dbReference type="ARBA" id="ARBA00023274"/>
    </source>
</evidence>
<evidence type="ECO:0000256" key="6">
    <source>
        <dbReference type="ARBA" id="ARBA00022664"/>
    </source>
</evidence>
<keyword evidence="6" id="KW-0507">mRNA processing</keyword>
<dbReference type="EMBL" id="JANIEX010000164">
    <property type="protein sequence ID" value="KAJ3571946.1"/>
    <property type="molecule type" value="Genomic_DNA"/>
</dbReference>
<dbReference type="SUPFAM" id="SSF53098">
    <property type="entry name" value="Ribonuclease H-like"/>
    <property type="match status" value="2"/>
</dbReference>
<dbReference type="SMART" id="SM00651">
    <property type="entry name" value="Sm"/>
    <property type="match status" value="1"/>
</dbReference>
<protein>
    <recommendedName>
        <fullName evidence="5">ribonuclease H</fullName>
        <ecNumber evidence="5">3.1.26.4</ecNumber>
    </recommendedName>
</protein>
<evidence type="ECO:0000256" key="14">
    <source>
        <dbReference type="ARBA" id="ARBA00023242"/>
    </source>
</evidence>
<comment type="caution">
    <text evidence="18">The sequence shown here is derived from an EMBL/GenBank/DDBJ whole genome shotgun (WGS) entry which is preliminary data.</text>
</comment>
<comment type="catalytic activity">
    <reaction evidence="1">
        <text>Endonucleolytic cleavage to 5'-phosphomonoester.</text>
        <dbReference type="EC" id="3.1.26.4"/>
    </reaction>
</comment>
<dbReference type="InterPro" id="IPR047575">
    <property type="entry name" value="Sm"/>
</dbReference>
<feature type="domain" description="RNase H type-1" evidence="16">
    <location>
        <begin position="41"/>
        <end position="196"/>
    </location>
</feature>
<dbReference type="InterPro" id="IPR036397">
    <property type="entry name" value="RNaseH_sf"/>
</dbReference>
<keyword evidence="15" id="KW-0687">Ribonucleoprotein</keyword>
<dbReference type="GO" id="GO:0005688">
    <property type="term" value="C:U6 snRNP"/>
    <property type="evidence" value="ECO:0007669"/>
    <property type="project" value="InterPro"/>
</dbReference>
<dbReference type="Pfam" id="PF00075">
    <property type="entry name" value="RNase_H"/>
    <property type="match status" value="2"/>
</dbReference>
<comment type="similarity">
    <text evidence="4">Belongs to the snRNP Sm proteins family.</text>
</comment>
<feature type="domain" description="RNase H type-1" evidence="16">
    <location>
        <begin position="253"/>
        <end position="408"/>
    </location>
</feature>
<evidence type="ECO:0000256" key="13">
    <source>
        <dbReference type="ARBA" id="ARBA00023187"/>
    </source>
</evidence>
<dbReference type="GO" id="GO:0000398">
    <property type="term" value="P:mRNA splicing, via spliceosome"/>
    <property type="evidence" value="ECO:0007669"/>
    <property type="project" value="InterPro"/>
</dbReference>
<keyword evidence="10" id="KW-0255">Endonuclease</keyword>
<dbReference type="PANTHER" id="PTHR10642:SF26">
    <property type="entry name" value="RIBONUCLEASE H1"/>
    <property type="match status" value="1"/>
</dbReference>
<dbReference type="InterPro" id="IPR001163">
    <property type="entry name" value="Sm_dom_euk/arc"/>
</dbReference>
<dbReference type="GO" id="GO:0046540">
    <property type="term" value="C:U4/U6 x U5 tri-snRNP complex"/>
    <property type="evidence" value="ECO:0007669"/>
    <property type="project" value="InterPro"/>
</dbReference>
<dbReference type="CDD" id="cd01727">
    <property type="entry name" value="LSm8"/>
    <property type="match status" value="1"/>
</dbReference>
<keyword evidence="19" id="KW-1185">Reference proteome</keyword>
<dbReference type="PANTHER" id="PTHR10642">
    <property type="entry name" value="RIBONUCLEASE H1"/>
    <property type="match status" value="1"/>
</dbReference>
<dbReference type="PROSITE" id="PS52002">
    <property type="entry name" value="SM"/>
    <property type="match status" value="1"/>
</dbReference>
<evidence type="ECO:0000259" key="16">
    <source>
        <dbReference type="PROSITE" id="PS50879"/>
    </source>
</evidence>
<dbReference type="Pfam" id="PF01423">
    <property type="entry name" value="LSM"/>
    <property type="match status" value="1"/>
</dbReference>
<dbReference type="InterPro" id="IPR050092">
    <property type="entry name" value="RNase_H"/>
</dbReference>
<evidence type="ECO:0000256" key="7">
    <source>
        <dbReference type="ARBA" id="ARBA00022722"/>
    </source>
</evidence>
<dbReference type="SUPFAM" id="SSF50182">
    <property type="entry name" value="Sm-like ribonucleoproteins"/>
    <property type="match status" value="1"/>
</dbReference>
<comment type="similarity">
    <text evidence="3">Belongs to the RNase H family.</text>
</comment>
<dbReference type="GO" id="GO:0043137">
    <property type="term" value="P:DNA replication, removal of RNA primer"/>
    <property type="evidence" value="ECO:0007669"/>
    <property type="project" value="TreeGrafter"/>
</dbReference>
<evidence type="ECO:0000256" key="4">
    <source>
        <dbReference type="ARBA" id="ARBA00006850"/>
    </source>
</evidence>
<dbReference type="Gene3D" id="2.30.30.100">
    <property type="match status" value="1"/>
</dbReference>
<accession>A0AAD5VZ53</accession>
<evidence type="ECO:0000256" key="5">
    <source>
        <dbReference type="ARBA" id="ARBA00012180"/>
    </source>
</evidence>
<feature type="domain" description="Sm" evidence="17">
    <location>
        <begin position="417"/>
        <end position="493"/>
    </location>
</feature>
<evidence type="ECO:0000256" key="10">
    <source>
        <dbReference type="ARBA" id="ARBA00022759"/>
    </source>
</evidence>
<proteinExistence type="inferred from homology"/>
<keyword evidence="11" id="KW-0378">Hydrolase</keyword>
<evidence type="ECO:0000256" key="8">
    <source>
        <dbReference type="ARBA" id="ARBA00022723"/>
    </source>
</evidence>
<evidence type="ECO:0000256" key="2">
    <source>
        <dbReference type="ARBA" id="ARBA00004123"/>
    </source>
</evidence>
<keyword evidence="9" id="KW-0747">Spliceosome</keyword>
<dbReference type="GO" id="GO:0005681">
    <property type="term" value="C:spliceosomal complex"/>
    <property type="evidence" value="ECO:0007669"/>
    <property type="project" value="UniProtKB-KW"/>
</dbReference>
<keyword evidence="14" id="KW-0539">Nucleus</keyword>